<name>A0A816X138_9BILA</name>
<evidence type="ECO:0000313" key="5">
    <source>
        <dbReference type="EMBL" id="CAF2140968.1"/>
    </source>
</evidence>
<dbReference type="InterPro" id="IPR003595">
    <property type="entry name" value="Tyr_Pase_cat"/>
</dbReference>
<evidence type="ECO:0000259" key="3">
    <source>
        <dbReference type="PROSITE" id="PS50055"/>
    </source>
</evidence>
<dbReference type="InterPro" id="IPR050348">
    <property type="entry name" value="Protein-Tyr_Phosphatase"/>
</dbReference>
<dbReference type="InterPro" id="IPR016130">
    <property type="entry name" value="Tyr_Pase_AS"/>
</dbReference>
<dbReference type="InterPro" id="IPR029021">
    <property type="entry name" value="Prot-tyrosine_phosphatase-like"/>
</dbReference>
<dbReference type="InterPro" id="IPR000387">
    <property type="entry name" value="Tyr_Pase_dom"/>
</dbReference>
<dbReference type="PROSITE" id="PS00383">
    <property type="entry name" value="TYR_PHOSPHATASE_1"/>
    <property type="match status" value="1"/>
</dbReference>
<dbReference type="PRINTS" id="PR00700">
    <property type="entry name" value="PRTYPHPHTASE"/>
</dbReference>
<dbReference type="PANTHER" id="PTHR19134:SF449">
    <property type="entry name" value="TYROSINE-PROTEIN PHOSPHATASE 1"/>
    <property type="match status" value="1"/>
</dbReference>
<organism evidence="5 6">
    <name type="scientific">Rotaria magnacalcarata</name>
    <dbReference type="NCBI Taxonomy" id="392030"/>
    <lineage>
        <taxon>Eukaryota</taxon>
        <taxon>Metazoa</taxon>
        <taxon>Spiralia</taxon>
        <taxon>Gnathifera</taxon>
        <taxon>Rotifera</taxon>
        <taxon>Eurotatoria</taxon>
        <taxon>Bdelloidea</taxon>
        <taxon>Philodinida</taxon>
        <taxon>Philodinidae</taxon>
        <taxon>Rotaria</taxon>
    </lineage>
</organism>
<dbReference type="SUPFAM" id="SSF52799">
    <property type="entry name" value="(Phosphotyrosine protein) phosphatases II"/>
    <property type="match status" value="1"/>
</dbReference>
<dbReference type="EMBL" id="CAJNRE010015790">
    <property type="protein sequence ID" value="CAF2140968.1"/>
    <property type="molecule type" value="Genomic_DNA"/>
</dbReference>
<evidence type="ECO:0000259" key="4">
    <source>
        <dbReference type="PROSITE" id="PS50056"/>
    </source>
</evidence>
<protein>
    <submittedName>
        <fullName evidence="5">Uncharacterized protein</fullName>
    </submittedName>
</protein>
<dbReference type="PROSITE" id="PS50056">
    <property type="entry name" value="TYR_PHOSPHATASE_2"/>
    <property type="match status" value="1"/>
</dbReference>
<dbReference type="GO" id="GO:0004725">
    <property type="term" value="F:protein tyrosine phosphatase activity"/>
    <property type="evidence" value="ECO:0007669"/>
    <property type="project" value="InterPro"/>
</dbReference>
<dbReference type="AlphaFoldDB" id="A0A816X138"/>
<proteinExistence type="predicted"/>
<feature type="transmembrane region" description="Helical" evidence="2">
    <location>
        <begin position="83"/>
        <end position="102"/>
    </location>
</feature>
<feature type="domain" description="Tyrosine specific protein phosphatases" evidence="4">
    <location>
        <begin position="319"/>
        <end position="410"/>
    </location>
</feature>
<comment type="caution">
    <text evidence="5">The sequence shown here is derived from an EMBL/GenBank/DDBJ whole genome shotgun (WGS) entry which is preliminary data.</text>
</comment>
<reference evidence="5" key="1">
    <citation type="submission" date="2021-02" db="EMBL/GenBank/DDBJ databases">
        <authorList>
            <person name="Nowell W R."/>
        </authorList>
    </citation>
    <scope>NUCLEOTIDE SEQUENCE</scope>
</reference>
<keyword evidence="2" id="KW-0812">Transmembrane</keyword>
<dbReference type="PANTHER" id="PTHR19134">
    <property type="entry name" value="RECEPTOR-TYPE TYROSINE-PROTEIN PHOSPHATASE"/>
    <property type="match status" value="1"/>
</dbReference>
<dbReference type="Pfam" id="PF00102">
    <property type="entry name" value="Y_phosphatase"/>
    <property type="match status" value="1"/>
</dbReference>
<gene>
    <name evidence="5" type="ORF">MBJ925_LOCUS29503</name>
</gene>
<feature type="domain" description="Tyrosine-protein phosphatase" evidence="3">
    <location>
        <begin position="138"/>
        <end position="419"/>
    </location>
</feature>
<evidence type="ECO:0000256" key="2">
    <source>
        <dbReference type="SAM" id="Phobius"/>
    </source>
</evidence>
<feature type="region of interest" description="Disordered" evidence="1">
    <location>
        <begin position="1"/>
        <end position="29"/>
    </location>
</feature>
<dbReference type="InterPro" id="IPR000242">
    <property type="entry name" value="PTP_cat"/>
</dbReference>
<dbReference type="PROSITE" id="PS50055">
    <property type="entry name" value="TYR_PHOSPHATASE_PTP"/>
    <property type="match status" value="1"/>
</dbReference>
<sequence length="460" mass="52777">MLLPQPLPPPPHHQQQQQLPVPVPLPPPPRLLLPQPRLIPPPQPLPRPRLVPPPQQQQQVCIFILFLNNLLLALEALTPSKSWVAVFPAIAGVAVIIGLAIWKRTLIKQWCIRLRNQNTGPKPLSDYINMTNENMKTIHAEYQELETISPQYRQSSYESEYASFNRYNNIPARELWSATAVRLTDLHRTYDYINANEIHGLGSKNRYIACQGPLANTCEDFWDMIIQYGVNKIVMLTKLEEQNPNKPGQTISKCYRYFPENNKDKLTFNRLSVQVLNIESKADMNLEIRLLLIKDGTKEYRVFHYYFTGWPDFSTIQPRDLVQLIDFINNHGEITVTKVEKSNKQSLNPIVVHCSAGVGRTGTYIAVDIMMGLIDQSKNHLSLMKLDIMGIVYQLRQDRGKMVQTRDQYVLVNLCVEEYLRRTNRINDVLEQAQIYETISDQLAGSSPRTNVVRSKSAIA</sequence>
<dbReference type="CDD" id="cd00047">
    <property type="entry name" value="PTPc"/>
    <property type="match status" value="1"/>
</dbReference>
<dbReference type="SMART" id="SM00194">
    <property type="entry name" value="PTPc"/>
    <property type="match status" value="1"/>
</dbReference>
<evidence type="ECO:0000313" key="6">
    <source>
        <dbReference type="Proteomes" id="UP000663824"/>
    </source>
</evidence>
<dbReference type="SMART" id="SM00404">
    <property type="entry name" value="PTPc_motif"/>
    <property type="match status" value="1"/>
</dbReference>
<dbReference type="Gene3D" id="3.90.190.10">
    <property type="entry name" value="Protein tyrosine phosphatase superfamily"/>
    <property type="match status" value="1"/>
</dbReference>
<keyword evidence="2" id="KW-1133">Transmembrane helix</keyword>
<dbReference type="Proteomes" id="UP000663824">
    <property type="component" value="Unassembled WGS sequence"/>
</dbReference>
<evidence type="ECO:0000256" key="1">
    <source>
        <dbReference type="SAM" id="MobiDB-lite"/>
    </source>
</evidence>
<feature type="compositionally biased region" description="Pro residues" evidence="1">
    <location>
        <begin position="1"/>
        <end position="12"/>
    </location>
</feature>
<keyword evidence="2" id="KW-0472">Membrane</keyword>
<accession>A0A816X138</accession>